<dbReference type="GO" id="GO:0030638">
    <property type="term" value="P:polyketide metabolic process"/>
    <property type="evidence" value="ECO:0007669"/>
    <property type="project" value="InterPro"/>
</dbReference>
<protein>
    <submittedName>
        <fullName evidence="1">SnoaL-like polyketide cyclase family protein</fullName>
    </submittedName>
</protein>
<dbReference type="GeneID" id="66516926"/>
<evidence type="ECO:0000313" key="2">
    <source>
        <dbReference type="Proteomes" id="UP000032614"/>
    </source>
</evidence>
<dbReference type="AlphaFoldDB" id="A0AAU8SWM4"/>
<name>A0AAU8SWM4_9BURK</name>
<sequence length="143" mass="16497">MNNQKNIELIRRHFKNEVLGDSHAVLAEMTDDCFYYMFPVSNEAIKDKTNITDIHNTIVNSFANVYIKEEVIFATDEYGCAQVLLGGKHVGEWDGLLPSGKELVLHTVAIFKFRDGKIVSESIYFDRRELLRQLNIEETLTQR</sequence>
<dbReference type="RefSeq" id="WP_046568701.1">
    <property type="nucleotide sequence ID" value="NZ_CP010026.1"/>
</dbReference>
<dbReference type="EMBL" id="CP010026">
    <property type="protein sequence ID" value="AJZ58292.1"/>
    <property type="molecule type" value="Genomic_DNA"/>
</dbReference>
<organism evidence="1 2">
    <name type="scientific">Paraburkholderia fungorum</name>
    <dbReference type="NCBI Taxonomy" id="134537"/>
    <lineage>
        <taxon>Bacteria</taxon>
        <taxon>Pseudomonadati</taxon>
        <taxon>Pseudomonadota</taxon>
        <taxon>Betaproteobacteria</taxon>
        <taxon>Burkholderiales</taxon>
        <taxon>Burkholderiaceae</taxon>
        <taxon>Paraburkholderia</taxon>
    </lineage>
</organism>
<proteinExistence type="predicted"/>
<dbReference type="InterPro" id="IPR032710">
    <property type="entry name" value="NTF2-like_dom_sf"/>
</dbReference>
<dbReference type="InterPro" id="IPR009959">
    <property type="entry name" value="Cyclase_SnoaL-like"/>
</dbReference>
<accession>A0AAU8SWM4</accession>
<dbReference type="Pfam" id="PF07366">
    <property type="entry name" value="SnoaL"/>
    <property type="match status" value="1"/>
</dbReference>
<dbReference type="Gene3D" id="3.10.450.50">
    <property type="match status" value="1"/>
</dbReference>
<dbReference type="SUPFAM" id="SSF54427">
    <property type="entry name" value="NTF2-like"/>
    <property type="match status" value="1"/>
</dbReference>
<evidence type="ECO:0000313" key="1">
    <source>
        <dbReference type="EMBL" id="AJZ58292.1"/>
    </source>
</evidence>
<reference evidence="1 2" key="1">
    <citation type="journal article" date="2015" name="Genome Announc.">
        <title>Complete genome sequences for 59 burkholderia isolates, both pathogenic and near neighbor.</title>
        <authorList>
            <person name="Johnson S.L."/>
            <person name="Bishop-Lilly K.A."/>
            <person name="Ladner J.T."/>
            <person name="Daligault H.E."/>
            <person name="Davenport K.W."/>
            <person name="Jaissle J."/>
            <person name="Frey K.G."/>
            <person name="Koroleva G.I."/>
            <person name="Bruce D.C."/>
            <person name="Coyne S.R."/>
            <person name="Broomall S.M."/>
            <person name="Li P.E."/>
            <person name="Teshima H."/>
            <person name="Gibbons H.S."/>
            <person name="Palacios G.F."/>
            <person name="Rosenzweig C.N."/>
            <person name="Redden C.L."/>
            <person name="Xu Y."/>
            <person name="Minogue T.D."/>
            <person name="Chain P.S."/>
        </authorList>
    </citation>
    <scope>NUCLEOTIDE SEQUENCE [LARGE SCALE GENOMIC DNA]</scope>
    <source>
        <strain evidence="1 2">ATCC BAA-463</strain>
    </source>
</reference>
<dbReference type="KEGG" id="bfn:OI25_2996"/>
<gene>
    <name evidence="1" type="ORF">OI25_2996</name>
</gene>
<dbReference type="Proteomes" id="UP000032614">
    <property type="component" value="Chromosome 1"/>
</dbReference>